<accession>A0A0F5PN02</accession>
<dbReference type="Pfam" id="PF08241">
    <property type="entry name" value="Methyltransf_11"/>
    <property type="match status" value="1"/>
</dbReference>
<reference evidence="2 3" key="2">
    <citation type="journal article" date="2015" name="BMC Genomics">
        <title>Analysis of three genomes within the thermophilic bacterial species Caldanaerobacter subterraneus with a focus on carbon monoxide dehydrogenase evolution and hydrolase diversity.</title>
        <authorList>
            <person name="Sant'Anna F.H."/>
            <person name="Lebedinsky A.V."/>
            <person name="Sokolova T.G."/>
            <person name="Robb F.T."/>
            <person name="Gonzalez J.M."/>
        </authorList>
    </citation>
    <scope>NUCLEOTIDE SEQUENCE [LARGE SCALE GENOMIC DNA]</scope>
    <source>
        <strain evidence="2 3">DSM 12653</strain>
    </source>
</reference>
<dbReference type="SUPFAM" id="SSF53335">
    <property type="entry name" value="S-adenosyl-L-methionine-dependent methyltransferases"/>
    <property type="match status" value="1"/>
</dbReference>
<dbReference type="GO" id="GO:0032259">
    <property type="term" value="P:methylation"/>
    <property type="evidence" value="ECO:0007669"/>
    <property type="project" value="UniProtKB-KW"/>
</dbReference>
<comment type="caution">
    <text evidence="2">The sequence shown here is derived from an EMBL/GenBank/DDBJ whole genome shotgun (WGS) entry which is preliminary data.</text>
</comment>
<dbReference type="GO" id="GO:0008757">
    <property type="term" value="F:S-adenosylmethionine-dependent methyltransferase activity"/>
    <property type="evidence" value="ECO:0007669"/>
    <property type="project" value="InterPro"/>
</dbReference>
<gene>
    <name evidence="2" type="ORF">CDSM653_01759</name>
</gene>
<evidence type="ECO:0000313" key="3">
    <source>
        <dbReference type="Proteomes" id="UP000010146"/>
    </source>
</evidence>
<reference evidence="2 3" key="1">
    <citation type="submission" date="2008-07" db="EMBL/GenBank/DDBJ databases">
        <authorList>
            <person name="Gonzalez J."/>
            <person name="Sokolova T."/>
            <person name="Ferriera S."/>
            <person name="Johnson J."/>
            <person name="Kravitz S."/>
            <person name="Beeson K."/>
            <person name="Sutton G."/>
            <person name="Rogers Y.-H."/>
            <person name="Friedman R."/>
            <person name="Frazier M."/>
            <person name="Venter J.C."/>
        </authorList>
    </citation>
    <scope>NUCLEOTIDE SEQUENCE [LARGE SCALE GENOMIC DNA]</scope>
    <source>
        <strain evidence="2 3">DSM 12653</strain>
    </source>
</reference>
<dbReference type="EMBL" id="ABXP02000103">
    <property type="protein sequence ID" value="KKC29229.1"/>
    <property type="molecule type" value="Genomic_DNA"/>
</dbReference>
<keyword evidence="2" id="KW-0489">Methyltransferase</keyword>
<evidence type="ECO:0000313" key="2">
    <source>
        <dbReference type="EMBL" id="KKC29229.1"/>
    </source>
</evidence>
<dbReference type="Proteomes" id="UP000010146">
    <property type="component" value="Unassembled WGS sequence"/>
</dbReference>
<dbReference type="InterPro" id="IPR013216">
    <property type="entry name" value="Methyltransf_11"/>
</dbReference>
<protein>
    <submittedName>
        <fullName evidence="2">SAM-dependent methyltransferase</fullName>
    </submittedName>
</protein>
<reference evidence="3" key="3">
    <citation type="submission" date="2015-02" db="EMBL/GenBank/DDBJ databases">
        <title>Genome analysis of three genomes within the thermophilic hydrogenogenic bacterial species Caldanaerobacter subterraneus.</title>
        <authorList>
            <person name="Sant'Anna F.H."/>
            <person name="Lebedinsky A."/>
            <person name="Sokolova T."/>
            <person name="Robb F.T."/>
            <person name="Gonzalez J.M."/>
        </authorList>
    </citation>
    <scope>NUCLEOTIDE SEQUENCE [LARGE SCALE GENOMIC DNA]</scope>
    <source>
        <strain evidence="3">DSM 12653</strain>
    </source>
</reference>
<evidence type="ECO:0000259" key="1">
    <source>
        <dbReference type="Pfam" id="PF08241"/>
    </source>
</evidence>
<feature type="domain" description="Methyltransferase type 11" evidence="1">
    <location>
        <begin position="46"/>
        <end position="131"/>
    </location>
</feature>
<dbReference type="PANTHER" id="PTHR43591">
    <property type="entry name" value="METHYLTRANSFERASE"/>
    <property type="match status" value="1"/>
</dbReference>
<sequence>MKKMPKISPFEKHFDRYEEWFVENEYAYQSELDAVKLLMPKFEKGLEVGIGTGRFALPLGIKNGIEPSLQMRKIAIEKGLNVIEGVAENLPFEDSSFDLVLMVTTICFVDDPLRALKECYRVLKNDGTILIGFVDRDSTIGRIYQANKEKSLFYKEATFFTTAEIVELLYEAGFKNFNFSQTIFKKLDEIKEKEPVKYGFGKGSFVVISAKK</sequence>
<organism evidence="2 3">
    <name type="scientific">Caldanaerobacter subterraneus subsp. pacificus DSM 12653</name>
    <dbReference type="NCBI Taxonomy" id="391606"/>
    <lineage>
        <taxon>Bacteria</taxon>
        <taxon>Bacillati</taxon>
        <taxon>Bacillota</taxon>
        <taxon>Clostridia</taxon>
        <taxon>Thermoanaerobacterales</taxon>
        <taxon>Thermoanaerobacteraceae</taxon>
        <taxon>Caldanaerobacter</taxon>
    </lineage>
</organism>
<keyword evidence="2" id="KW-0808">Transferase</keyword>
<proteinExistence type="predicted"/>
<dbReference type="AlphaFoldDB" id="A0A0F5PN02"/>
<name>A0A0F5PN02_9THEO</name>
<dbReference type="CDD" id="cd02440">
    <property type="entry name" value="AdoMet_MTases"/>
    <property type="match status" value="1"/>
</dbReference>
<dbReference type="Gene3D" id="3.40.50.150">
    <property type="entry name" value="Vaccinia Virus protein VP39"/>
    <property type="match status" value="1"/>
</dbReference>
<dbReference type="InterPro" id="IPR029063">
    <property type="entry name" value="SAM-dependent_MTases_sf"/>
</dbReference>